<dbReference type="Gene3D" id="1.20.1250.20">
    <property type="entry name" value="MFS general substrate transporter like domains"/>
    <property type="match status" value="2"/>
</dbReference>
<accession>A0A1I5LWP7</accession>
<feature type="domain" description="Major facilitator superfamily (MFS) profile" evidence="6">
    <location>
        <begin position="12"/>
        <end position="463"/>
    </location>
</feature>
<feature type="transmembrane region" description="Helical" evidence="5">
    <location>
        <begin position="199"/>
        <end position="216"/>
    </location>
</feature>
<dbReference type="STRING" id="1523247.SAMN05660464_1972"/>
<feature type="transmembrane region" description="Helical" evidence="5">
    <location>
        <begin position="402"/>
        <end position="424"/>
    </location>
</feature>
<organism evidence="7 8">
    <name type="scientific">Geodermatophilus dictyosporus</name>
    <dbReference type="NCBI Taxonomy" id="1523247"/>
    <lineage>
        <taxon>Bacteria</taxon>
        <taxon>Bacillati</taxon>
        <taxon>Actinomycetota</taxon>
        <taxon>Actinomycetes</taxon>
        <taxon>Geodermatophilales</taxon>
        <taxon>Geodermatophilaceae</taxon>
        <taxon>Geodermatophilus</taxon>
    </lineage>
</organism>
<feature type="transmembrane region" description="Helical" evidence="5">
    <location>
        <begin position="101"/>
        <end position="120"/>
    </location>
</feature>
<feature type="transmembrane region" description="Helical" evidence="5">
    <location>
        <begin position="78"/>
        <end position="95"/>
    </location>
</feature>
<dbReference type="OrthoDB" id="4484751at2"/>
<keyword evidence="8" id="KW-1185">Reference proteome</keyword>
<feature type="transmembrane region" description="Helical" evidence="5">
    <location>
        <begin position="47"/>
        <end position="66"/>
    </location>
</feature>
<name>A0A1I5LWP7_9ACTN</name>
<evidence type="ECO:0000313" key="7">
    <source>
        <dbReference type="EMBL" id="SFP01788.1"/>
    </source>
</evidence>
<evidence type="ECO:0000256" key="5">
    <source>
        <dbReference type="SAM" id="Phobius"/>
    </source>
</evidence>
<comment type="subcellular location">
    <subcellularLocation>
        <location evidence="1">Cell membrane</location>
        <topology evidence="1">Multi-pass membrane protein</topology>
    </subcellularLocation>
</comment>
<feature type="transmembrane region" description="Helical" evidence="5">
    <location>
        <begin position="266"/>
        <end position="290"/>
    </location>
</feature>
<feature type="transmembrane region" description="Helical" evidence="5">
    <location>
        <begin position="132"/>
        <end position="156"/>
    </location>
</feature>
<dbReference type="InterPro" id="IPR036259">
    <property type="entry name" value="MFS_trans_sf"/>
</dbReference>
<dbReference type="SUPFAM" id="SSF103473">
    <property type="entry name" value="MFS general substrate transporter"/>
    <property type="match status" value="1"/>
</dbReference>
<dbReference type="PANTHER" id="PTHR42718">
    <property type="entry name" value="MAJOR FACILITATOR SUPERFAMILY MULTIDRUG TRANSPORTER MFSC"/>
    <property type="match status" value="1"/>
</dbReference>
<dbReference type="GO" id="GO:0005886">
    <property type="term" value="C:plasma membrane"/>
    <property type="evidence" value="ECO:0007669"/>
    <property type="project" value="UniProtKB-SubCell"/>
</dbReference>
<feature type="transmembrane region" description="Helical" evidence="5">
    <location>
        <begin position="361"/>
        <end position="381"/>
    </location>
</feature>
<reference evidence="8" key="1">
    <citation type="submission" date="2016-10" db="EMBL/GenBank/DDBJ databases">
        <authorList>
            <person name="Varghese N."/>
            <person name="Submissions S."/>
        </authorList>
    </citation>
    <scope>NUCLEOTIDE SEQUENCE [LARGE SCALE GENOMIC DNA]</scope>
    <source>
        <strain evidence="8">DSM 44208</strain>
    </source>
</reference>
<evidence type="ECO:0000256" key="2">
    <source>
        <dbReference type="ARBA" id="ARBA00022692"/>
    </source>
</evidence>
<dbReference type="PROSITE" id="PS50850">
    <property type="entry name" value="MFS"/>
    <property type="match status" value="1"/>
</dbReference>
<feature type="transmembrane region" description="Helical" evidence="5">
    <location>
        <begin position="228"/>
        <end position="246"/>
    </location>
</feature>
<evidence type="ECO:0000256" key="4">
    <source>
        <dbReference type="ARBA" id="ARBA00023136"/>
    </source>
</evidence>
<proteinExistence type="predicted"/>
<dbReference type="PANTHER" id="PTHR42718:SF49">
    <property type="entry name" value="EXPORT PROTEIN"/>
    <property type="match status" value="1"/>
</dbReference>
<keyword evidence="4 5" id="KW-0472">Membrane</keyword>
<dbReference type="InterPro" id="IPR011701">
    <property type="entry name" value="MFS"/>
</dbReference>
<evidence type="ECO:0000256" key="3">
    <source>
        <dbReference type="ARBA" id="ARBA00022989"/>
    </source>
</evidence>
<feature type="transmembrane region" description="Helical" evidence="5">
    <location>
        <begin position="168"/>
        <end position="187"/>
    </location>
</feature>
<keyword evidence="2 5" id="KW-0812">Transmembrane</keyword>
<dbReference type="InterPro" id="IPR020846">
    <property type="entry name" value="MFS_dom"/>
</dbReference>
<feature type="transmembrane region" description="Helical" evidence="5">
    <location>
        <begin position="296"/>
        <end position="323"/>
    </location>
</feature>
<evidence type="ECO:0000259" key="6">
    <source>
        <dbReference type="PROSITE" id="PS50850"/>
    </source>
</evidence>
<dbReference type="Proteomes" id="UP000198857">
    <property type="component" value="Unassembled WGS sequence"/>
</dbReference>
<dbReference type="Pfam" id="PF07690">
    <property type="entry name" value="MFS_1"/>
    <property type="match status" value="1"/>
</dbReference>
<keyword evidence="3 5" id="KW-1133">Transmembrane helix</keyword>
<evidence type="ECO:0000256" key="1">
    <source>
        <dbReference type="ARBA" id="ARBA00004651"/>
    </source>
</evidence>
<evidence type="ECO:0000313" key="8">
    <source>
        <dbReference type="Proteomes" id="UP000198857"/>
    </source>
</evidence>
<feature type="transmembrane region" description="Helical" evidence="5">
    <location>
        <begin position="335"/>
        <end position="355"/>
    </location>
</feature>
<dbReference type="GO" id="GO:0022857">
    <property type="term" value="F:transmembrane transporter activity"/>
    <property type="evidence" value="ECO:0007669"/>
    <property type="project" value="InterPro"/>
</dbReference>
<gene>
    <name evidence="7" type="ORF">SAMN05660464_1972</name>
</gene>
<dbReference type="AlphaFoldDB" id="A0A1I5LWP7"/>
<protein>
    <submittedName>
        <fullName evidence="7">Major Facilitator Superfamily protein</fullName>
    </submittedName>
</protein>
<sequence>MSSPAPTRPALLVLALSLGVTTLSLLQSLVVPVLGPIGEQLGVSTAAAGWVLTANLLAAAVLTPVLGRLGDTHGERPVILGILAAVALGTLLAVVTRSLPLLLVARVLQGASYGLFPLSISVLRRELPPGRLSVAMSVVSSTLGVGGVVGLVAAGLLTGDGGDYRRPFWIGLGVTLVSLVLAAVLLPRRPATATGRVDWAGAAVLGVGLVLLLLPVSQGNAWGWTSPGTLGCAAGAAVVLTGWVLLQRRRAQPLVRPALLTDPRMLVPNLAGLTTGVGLFVSFLVVMQYVQTPPEAGYGFGAGVLEAAVVYLLPGGVVGILLAPVAGTIVDRLGALPTLLAGAAAGIAGFAVFAVARAEPWLVVTAGLLAQVWVTVVYAALPTLVVQAVRRSETGVANAVNSIARAVGQAVGSTLTVALLGAAVDPATGFPRASAFTAVALLGAASAVAVALVSVVGMVQARRRGPGEPDGDAADVERATACAGEWSPVSGIR</sequence>
<dbReference type="EMBL" id="FOWQ01000002">
    <property type="protein sequence ID" value="SFP01788.1"/>
    <property type="molecule type" value="Genomic_DNA"/>
</dbReference>
<feature type="transmembrane region" description="Helical" evidence="5">
    <location>
        <begin position="436"/>
        <end position="459"/>
    </location>
</feature>